<dbReference type="Proteomes" id="UP001596413">
    <property type="component" value="Unassembled WGS sequence"/>
</dbReference>
<accession>A0ABW2GC71</accession>
<organism evidence="2 3">
    <name type="scientific">Streptomyces polyrhachis</name>
    <dbReference type="NCBI Taxonomy" id="1282885"/>
    <lineage>
        <taxon>Bacteria</taxon>
        <taxon>Bacillati</taxon>
        <taxon>Actinomycetota</taxon>
        <taxon>Actinomycetes</taxon>
        <taxon>Kitasatosporales</taxon>
        <taxon>Streptomycetaceae</taxon>
        <taxon>Streptomyces</taxon>
    </lineage>
</organism>
<reference evidence="3" key="1">
    <citation type="journal article" date="2019" name="Int. J. Syst. Evol. Microbiol.">
        <title>The Global Catalogue of Microorganisms (GCM) 10K type strain sequencing project: providing services to taxonomists for standard genome sequencing and annotation.</title>
        <authorList>
            <consortium name="The Broad Institute Genomics Platform"/>
            <consortium name="The Broad Institute Genome Sequencing Center for Infectious Disease"/>
            <person name="Wu L."/>
            <person name="Ma J."/>
        </authorList>
    </citation>
    <scope>NUCLEOTIDE SEQUENCE [LARGE SCALE GENOMIC DNA]</scope>
    <source>
        <strain evidence="3">CGMCC 1.13681</strain>
    </source>
</reference>
<gene>
    <name evidence="2" type="ORF">ACFQLX_05380</name>
</gene>
<evidence type="ECO:0000313" key="3">
    <source>
        <dbReference type="Proteomes" id="UP001596413"/>
    </source>
</evidence>
<evidence type="ECO:0000256" key="1">
    <source>
        <dbReference type="ARBA" id="ARBA00005564"/>
    </source>
</evidence>
<dbReference type="RefSeq" id="WP_386412528.1">
    <property type="nucleotide sequence ID" value="NZ_JBHSZO010000006.1"/>
</dbReference>
<dbReference type="PANTHER" id="PTHR30344:SF1">
    <property type="entry name" value="6-PHOSPHOGLUCONOLACTONASE"/>
    <property type="match status" value="1"/>
</dbReference>
<dbReference type="SUPFAM" id="SSF51004">
    <property type="entry name" value="C-terminal (heme d1) domain of cytochrome cd1-nitrite reductase"/>
    <property type="match status" value="1"/>
</dbReference>
<dbReference type="EMBL" id="JBHSZO010000006">
    <property type="protein sequence ID" value="MFC7217609.1"/>
    <property type="molecule type" value="Genomic_DNA"/>
</dbReference>
<sequence>MTARRARIGSFTSEGGRGIITASVEPGTGALRELSVSEAVADPSFLVVDEASGLLYTVGEHADGRVAALRLAQDTVEPLAPPVPVDGDDPTYLALADGRVFTANYGSGSVSMLALDEAGAPVGPPAVLQFTGSGPNRERQEGPHAHWVQPDPSGRWLLSVDLGSDRVRVCRLVDGALSVHSEVELRPGSGPRHLAFHPRGGHAYLVNELAPTVTVLAWDDEAGKLTALGETDLLPVGAEDAADSLPSGIAVAPDGRHLYIAIRGHDSISVLSIDETGGELRLRASVPCGGDWPRAISLDPEGRHLYVANQRAGGVTWFTLDAATGLPAPAGSLPAPASSCVVFG</sequence>
<dbReference type="Gene3D" id="2.130.10.10">
    <property type="entry name" value="YVTN repeat-like/Quinoprotein amine dehydrogenase"/>
    <property type="match status" value="1"/>
</dbReference>
<name>A0ABW2GC71_9ACTN</name>
<evidence type="ECO:0000313" key="2">
    <source>
        <dbReference type="EMBL" id="MFC7217609.1"/>
    </source>
</evidence>
<dbReference type="Pfam" id="PF10282">
    <property type="entry name" value="Lactonase"/>
    <property type="match status" value="1"/>
</dbReference>
<comment type="similarity">
    <text evidence="1">Belongs to the cycloisomerase 2 family.</text>
</comment>
<dbReference type="InterPro" id="IPR015943">
    <property type="entry name" value="WD40/YVTN_repeat-like_dom_sf"/>
</dbReference>
<comment type="caution">
    <text evidence="2">The sequence shown here is derived from an EMBL/GenBank/DDBJ whole genome shotgun (WGS) entry which is preliminary data.</text>
</comment>
<keyword evidence="3" id="KW-1185">Reference proteome</keyword>
<protein>
    <submittedName>
        <fullName evidence="2">Lactonase family protein</fullName>
    </submittedName>
</protein>
<dbReference type="InterPro" id="IPR019405">
    <property type="entry name" value="Lactonase_7-beta_prop"/>
</dbReference>
<dbReference type="InterPro" id="IPR050282">
    <property type="entry name" value="Cycloisomerase_2"/>
</dbReference>
<dbReference type="PANTHER" id="PTHR30344">
    <property type="entry name" value="6-PHOSPHOGLUCONOLACTONASE-RELATED"/>
    <property type="match status" value="1"/>
</dbReference>
<proteinExistence type="inferred from homology"/>
<dbReference type="InterPro" id="IPR011048">
    <property type="entry name" value="Haem_d1_sf"/>
</dbReference>